<feature type="region of interest" description="Disordered" evidence="1">
    <location>
        <begin position="1"/>
        <end position="21"/>
    </location>
</feature>
<feature type="region of interest" description="Disordered" evidence="1">
    <location>
        <begin position="419"/>
        <end position="489"/>
    </location>
</feature>
<name>A0A6A4ICL5_9AGAR</name>
<dbReference type="AlphaFoldDB" id="A0A6A4ICL5"/>
<organism evidence="3 4">
    <name type="scientific">Gymnopus androsaceus JB14</name>
    <dbReference type="NCBI Taxonomy" id="1447944"/>
    <lineage>
        <taxon>Eukaryota</taxon>
        <taxon>Fungi</taxon>
        <taxon>Dikarya</taxon>
        <taxon>Basidiomycota</taxon>
        <taxon>Agaricomycotina</taxon>
        <taxon>Agaricomycetes</taxon>
        <taxon>Agaricomycetidae</taxon>
        <taxon>Agaricales</taxon>
        <taxon>Marasmiineae</taxon>
        <taxon>Omphalotaceae</taxon>
        <taxon>Gymnopus</taxon>
    </lineage>
</organism>
<feature type="transmembrane region" description="Helical" evidence="2">
    <location>
        <begin position="171"/>
        <end position="190"/>
    </location>
</feature>
<accession>A0A6A4ICL5</accession>
<keyword evidence="4" id="KW-1185">Reference proteome</keyword>
<reference evidence="3" key="1">
    <citation type="journal article" date="2019" name="Environ. Microbiol.">
        <title>Fungal ecological strategies reflected in gene transcription - a case study of two litter decomposers.</title>
        <authorList>
            <person name="Barbi F."/>
            <person name="Kohler A."/>
            <person name="Barry K."/>
            <person name="Baskaran P."/>
            <person name="Daum C."/>
            <person name="Fauchery L."/>
            <person name="Ihrmark K."/>
            <person name="Kuo A."/>
            <person name="LaButti K."/>
            <person name="Lipzen A."/>
            <person name="Morin E."/>
            <person name="Grigoriev I.V."/>
            <person name="Henrissat B."/>
            <person name="Lindahl B."/>
            <person name="Martin F."/>
        </authorList>
    </citation>
    <scope>NUCLEOTIDE SEQUENCE</scope>
    <source>
        <strain evidence="3">JB14</strain>
    </source>
</reference>
<feature type="transmembrane region" description="Helical" evidence="2">
    <location>
        <begin position="337"/>
        <end position="357"/>
    </location>
</feature>
<keyword evidence="2" id="KW-0812">Transmembrane</keyword>
<evidence type="ECO:0000313" key="4">
    <source>
        <dbReference type="Proteomes" id="UP000799118"/>
    </source>
</evidence>
<keyword evidence="2" id="KW-1133">Transmembrane helix</keyword>
<proteinExistence type="predicted"/>
<sequence>MTSMISQDLGNSLPPTPEELPHSASAFEARRATLNLKPTKHHDRVAEVPTVSQPPAIAKETEDLGWSEDPKVPVPVVEGINNEHLWVLVRRFNKQVFHLKRTSDPPPGVLDCTSAISGDAYSPDKLRSALERFYLTIVVGVASTLKHIARIRSWTETSRTAWFCILYFASWYKNLLVPAFLAFLLTLVLFPSTRPILFPPAPLAAIDSKTGQVKKPAAGLLGSKDSMTGAEERFRGEAVEREADNFVTGLSTIAVSVAVGKEGNDAEIPDVADVAGAVGNISEDSAKQTAVPVQQAMWDNVGIVMSALGMMMDIWEMTGNALASTPPFKSLPMRIRIASPIALMFLISLVLPQMWIYKSLTFGIGLGLFGQPVFDKLAQKNLVRYIDRVLGTEWRGYLDIRNTILLGAPTDNQLTLTLLRSSSPPPPTAHFSDLPPEYSEQVEQVHASASSPTRSEIHSAGDDGETDSDDDDNIDNNTNPTKPKRSKKLLDLVKATTKAGVTSVLGIEKAKATMGSKSARARTGIVKTVEKVEEAQKEDGPSVFRGKWKGREGVLTVSTGGTQALLAFSRLPGFLKGIGNGEKVKEVLENPAETVVWSLAIDDIREVRKVGGFGWKGKMVVGWSTGDRVIDGLEIIDMNGAVYFITALPRRDEVFNRLVAIGKQRWESC</sequence>
<dbReference type="OrthoDB" id="1708389at2759"/>
<gene>
    <name evidence="3" type="ORF">BT96DRAFT_963452</name>
</gene>
<evidence type="ECO:0000256" key="2">
    <source>
        <dbReference type="SAM" id="Phobius"/>
    </source>
</evidence>
<dbReference type="Pfam" id="PF11696">
    <property type="entry name" value="DUF3292"/>
    <property type="match status" value="1"/>
</dbReference>
<feature type="compositionally biased region" description="Polar residues" evidence="1">
    <location>
        <begin position="1"/>
        <end position="10"/>
    </location>
</feature>
<dbReference type="PANTHER" id="PTHR38694">
    <property type="entry name" value="CONSERVED EXPRESSED PROTEIN"/>
    <property type="match status" value="1"/>
</dbReference>
<keyword evidence="2" id="KW-0472">Membrane</keyword>
<protein>
    <submittedName>
        <fullName evidence="3">Uncharacterized protein</fullName>
    </submittedName>
</protein>
<dbReference type="Proteomes" id="UP000799118">
    <property type="component" value="Unassembled WGS sequence"/>
</dbReference>
<dbReference type="InterPro" id="IPR021709">
    <property type="entry name" value="DUF3292"/>
</dbReference>
<dbReference type="EMBL" id="ML769401">
    <property type="protein sequence ID" value="KAE9406534.1"/>
    <property type="molecule type" value="Genomic_DNA"/>
</dbReference>
<dbReference type="PANTHER" id="PTHR38694:SF1">
    <property type="entry name" value="PEROXIN DOMAIN-CONTAINING PROTEIN"/>
    <property type="match status" value="1"/>
</dbReference>
<feature type="compositionally biased region" description="Acidic residues" evidence="1">
    <location>
        <begin position="462"/>
        <end position="474"/>
    </location>
</feature>
<evidence type="ECO:0000256" key="1">
    <source>
        <dbReference type="SAM" id="MobiDB-lite"/>
    </source>
</evidence>
<evidence type="ECO:0000313" key="3">
    <source>
        <dbReference type="EMBL" id="KAE9406534.1"/>
    </source>
</evidence>